<dbReference type="Pfam" id="PF12756">
    <property type="entry name" value="zf-C2H2_2"/>
    <property type="match status" value="1"/>
</dbReference>
<dbReference type="AlphaFoldDB" id="A0A8S1E4Q3"/>
<evidence type="ECO:0000256" key="3">
    <source>
        <dbReference type="ARBA" id="ARBA00022771"/>
    </source>
</evidence>
<evidence type="ECO:0000256" key="2">
    <source>
        <dbReference type="ARBA" id="ARBA00022737"/>
    </source>
</evidence>
<name>A0A8S1E4Q3_9INSE</name>
<dbReference type="OrthoDB" id="6077919at2759"/>
<feature type="domain" description="C2H2-type" evidence="7">
    <location>
        <begin position="211"/>
        <end position="239"/>
    </location>
</feature>
<keyword evidence="3 5" id="KW-0863">Zinc-finger</keyword>
<evidence type="ECO:0000256" key="5">
    <source>
        <dbReference type="PROSITE-ProRule" id="PRU00042"/>
    </source>
</evidence>
<feature type="domain" description="C2H2-type" evidence="7">
    <location>
        <begin position="595"/>
        <end position="623"/>
    </location>
</feature>
<evidence type="ECO:0000256" key="6">
    <source>
        <dbReference type="SAM" id="MobiDB-lite"/>
    </source>
</evidence>
<feature type="domain" description="C2H2-type" evidence="7">
    <location>
        <begin position="57"/>
        <end position="82"/>
    </location>
</feature>
<evidence type="ECO:0000313" key="9">
    <source>
        <dbReference type="Proteomes" id="UP000494165"/>
    </source>
</evidence>
<evidence type="ECO:0000256" key="4">
    <source>
        <dbReference type="ARBA" id="ARBA00022833"/>
    </source>
</evidence>
<dbReference type="InterPro" id="IPR041661">
    <property type="entry name" value="ZN622/Rei1/Reh1_Znf-C2H2"/>
</dbReference>
<dbReference type="InterPro" id="IPR013087">
    <property type="entry name" value="Znf_C2H2_type"/>
</dbReference>
<dbReference type="Pfam" id="PF00096">
    <property type="entry name" value="zf-C2H2"/>
    <property type="match status" value="2"/>
</dbReference>
<feature type="domain" description="C2H2-type" evidence="7">
    <location>
        <begin position="145"/>
        <end position="172"/>
    </location>
</feature>
<organism evidence="8 9">
    <name type="scientific">Cloeon dipterum</name>
    <dbReference type="NCBI Taxonomy" id="197152"/>
    <lineage>
        <taxon>Eukaryota</taxon>
        <taxon>Metazoa</taxon>
        <taxon>Ecdysozoa</taxon>
        <taxon>Arthropoda</taxon>
        <taxon>Hexapoda</taxon>
        <taxon>Insecta</taxon>
        <taxon>Pterygota</taxon>
        <taxon>Palaeoptera</taxon>
        <taxon>Ephemeroptera</taxon>
        <taxon>Pisciforma</taxon>
        <taxon>Baetidae</taxon>
        <taxon>Cloeon</taxon>
    </lineage>
</organism>
<dbReference type="InterPro" id="IPR036236">
    <property type="entry name" value="Znf_C2H2_sf"/>
</dbReference>
<feature type="domain" description="C2H2-type" evidence="7">
    <location>
        <begin position="305"/>
        <end position="335"/>
    </location>
</feature>
<feature type="region of interest" description="Disordered" evidence="6">
    <location>
        <begin position="111"/>
        <end position="133"/>
    </location>
</feature>
<dbReference type="PANTHER" id="PTHR24379">
    <property type="entry name" value="KRAB AND ZINC FINGER DOMAIN-CONTAINING"/>
    <property type="match status" value="1"/>
</dbReference>
<dbReference type="Proteomes" id="UP000494165">
    <property type="component" value="Unassembled WGS sequence"/>
</dbReference>
<dbReference type="PROSITE" id="PS50157">
    <property type="entry name" value="ZINC_FINGER_C2H2_2"/>
    <property type="match status" value="10"/>
</dbReference>
<feature type="domain" description="C2H2-type" evidence="7">
    <location>
        <begin position="91"/>
        <end position="119"/>
    </location>
</feature>
<dbReference type="SUPFAM" id="SSF57667">
    <property type="entry name" value="beta-beta-alpha zinc fingers"/>
    <property type="match status" value="1"/>
</dbReference>
<accession>A0A8S1E4Q3</accession>
<feature type="domain" description="C2H2-type" evidence="7">
    <location>
        <begin position="278"/>
        <end position="306"/>
    </location>
</feature>
<feature type="domain" description="C2H2-type" evidence="7">
    <location>
        <begin position="561"/>
        <end position="591"/>
    </location>
</feature>
<keyword evidence="1" id="KW-0479">Metal-binding</keyword>
<feature type="region of interest" description="Disordered" evidence="6">
    <location>
        <begin position="646"/>
        <end position="666"/>
    </location>
</feature>
<keyword evidence="4" id="KW-0862">Zinc</keyword>
<feature type="domain" description="C2H2-type" evidence="7">
    <location>
        <begin position="467"/>
        <end position="495"/>
    </location>
</feature>
<evidence type="ECO:0000259" key="7">
    <source>
        <dbReference type="PROSITE" id="PS50157"/>
    </source>
</evidence>
<sequence length="666" mass="76823">MHLRPVKTPDLQGHIIKKHGDRLVIRCGKCTELFASFAAFSAHMPMHEENPKDIGKYPCDFESCTRRFFERDHLIEHLKLDHEFLNNREIWKCADCEHVFSQLKNFTQHMKDEHNANPPSTQKDAQFKTPAKQVQDGNVRIKSQFKCGLCFQTFLGLDAIKAHFPVHTGGSVQTGKYACDFEACTKRFLMRDHLIWHFEKDHKIANRTLLLDCSFCDQVFIHSASLKAHLKEKHCDDPPAPPPTEPETPPLSLDTLSITPEMQKQGHSVVKLNDKSILRCGFCLKFFASTDDLLNHVQAMHVEKYRCDFEACTEHFLKKGLLIQHIQENHKIENQILILECWFCDQVFTRKANFQSHLKEKHCDDPPAPLPTEPETPPLSLDTLSITPEMQKQGHSVFKLGNKSILRCGFCLHFFPSTDNLLNHVQALHVEKYLCDFEACTERFLRKGLLIQHIQKDHQIKNRTKILECSFCDQIFINLASLKAHLKEKHCDDPPACPPPEPETPPLSLDTLSITPEMQKQGHSVLKLGNKSILRCGFCLNFFASTDDLLDHVQALHVEKYLCDFEACTERFLRRRQLIQHIQKDHQIENRPLILECSFCDQVFTLKANFQSHLNDAHDGDPHSTNKLEVLCSLEVPKEILHQRKKRNSQFPDLSIPTERDTALKR</sequence>
<protein>
    <recommendedName>
        <fullName evidence="7">C2H2-type domain-containing protein</fullName>
    </recommendedName>
</protein>
<gene>
    <name evidence="8" type="ORF">CLODIP_2_CD12511</name>
</gene>
<reference evidence="8 9" key="1">
    <citation type="submission" date="2020-04" db="EMBL/GenBank/DDBJ databases">
        <authorList>
            <person name="Alioto T."/>
            <person name="Alioto T."/>
            <person name="Gomez Garrido J."/>
        </authorList>
    </citation>
    <scope>NUCLEOTIDE SEQUENCE [LARGE SCALE GENOMIC DNA]</scope>
</reference>
<keyword evidence="2" id="KW-0677">Repeat</keyword>
<evidence type="ECO:0000256" key="1">
    <source>
        <dbReference type="ARBA" id="ARBA00022723"/>
    </source>
</evidence>
<feature type="domain" description="C2H2-type" evidence="7">
    <location>
        <begin position="339"/>
        <end position="367"/>
    </location>
</feature>
<dbReference type="Gene3D" id="3.30.160.60">
    <property type="entry name" value="Classic Zinc Finger"/>
    <property type="match status" value="7"/>
</dbReference>
<dbReference type="GO" id="GO:0008270">
    <property type="term" value="F:zinc ion binding"/>
    <property type="evidence" value="ECO:0007669"/>
    <property type="project" value="UniProtKB-KW"/>
</dbReference>
<proteinExistence type="predicted"/>
<feature type="compositionally biased region" description="Pro residues" evidence="6">
    <location>
        <begin position="238"/>
        <end position="249"/>
    </location>
</feature>
<feature type="region of interest" description="Disordered" evidence="6">
    <location>
        <begin position="232"/>
        <end position="251"/>
    </location>
</feature>
<dbReference type="SMART" id="SM00355">
    <property type="entry name" value="ZnF_C2H2"/>
    <property type="match status" value="15"/>
</dbReference>
<dbReference type="EMBL" id="CADEPI010000586">
    <property type="protein sequence ID" value="CAB3387529.1"/>
    <property type="molecule type" value="Genomic_DNA"/>
</dbReference>
<dbReference type="PANTHER" id="PTHR24379:SF121">
    <property type="entry name" value="C2H2-TYPE DOMAIN-CONTAINING PROTEIN"/>
    <property type="match status" value="1"/>
</dbReference>
<comment type="caution">
    <text evidence="8">The sequence shown here is derived from an EMBL/GenBank/DDBJ whole genome shotgun (WGS) entry which is preliminary data.</text>
</comment>
<keyword evidence="9" id="KW-1185">Reference proteome</keyword>
<dbReference type="PROSITE" id="PS00028">
    <property type="entry name" value="ZINC_FINGER_C2H2_1"/>
    <property type="match status" value="14"/>
</dbReference>
<evidence type="ECO:0000313" key="8">
    <source>
        <dbReference type="EMBL" id="CAB3387529.1"/>
    </source>
</evidence>